<dbReference type="PRINTS" id="PR00080">
    <property type="entry name" value="SDRFAMILY"/>
</dbReference>
<feature type="domain" description="Ketoreductase" evidence="5">
    <location>
        <begin position="2"/>
        <end position="177"/>
    </location>
</feature>
<organism evidence="6 7">
    <name type="scientific">Nocardia alba</name>
    <dbReference type="NCBI Taxonomy" id="225051"/>
    <lineage>
        <taxon>Bacteria</taxon>
        <taxon>Bacillati</taxon>
        <taxon>Actinomycetota</taxon>
        <taxon>Actinomycetes</taxon>
        <taxon>Mycobacteriales</taxon>
        <taxon>Nocardiaceae</taxon>
        <taxon>Nocardia</taxon>
    </lineage>
</organism>
<dbReference type="Proteomes" id="UP000294856">
    <property type="component" value="Unassembled WGS sequence"/>
</dbReference>
<dbReference type="PANTHER" id="PTHR43391">
    <property type="entry name" value="RETINOL DEHYDROGENASE-RELATED"/>
    <property type="match status" value="1"/>
</dbReference>
<evidence type="ECO:0000259" key="5">
    <source>
        <dbReference type="SMART" id="SM00822"/>
    </source>
</evidence>
<dbReference type="Gene3D" id="3.40.50.720">
    <property type="entry name" value="NAD(P)-binding Rossmann-like Domain"/>
    <property type="match status" value="1"/>
</dbReference>
<dbReference type="SUPFAM" id="SSF51735">
    <property type="entry name" value="NAD(P)-binding Rossmann-fold domains"/>
    <property type="match status" value="1"/>
</dbReference>
<dbReference type="Pfam" id="PF00106">
    <property type="entry name" value="adh_short"/>
    <property type="match status" value="1"/>
</dbReference>
<dbReference type="EMBL" id="SMFR01000002">
    <property type="protein sequence ID" value="TCJ96379.1"/>
    <property type="molecule type" value="Genomic_DNA"/>
</dbReference>
<evidence type="ECO:0000256" key="3">
    <source>
        <dbReference type="ARBA" id="ARBA00023002"/>
    </source>
</evidence>
<dbReference type="STRING" id="1210063.GCA_001612665_00070"/>
<sequence>MARILITGGASGLGAALTRRYTERGDTVLVTDLAEHHPVPDGATYLRLDVTSENDWTRATEVVTERFGGLDVLVNNAGIATGGRVELVSHSEWTRVLDINVAGVANGCRAFVPLFKQARAGHVVNTASLAGLVHPPAMSAYTAAKAAVVALSESLRYELAPHGVAVSVLCPSFFRTNLATSLRGEDPVMAGVARKLIDTAALDADQIAAAALDGIDARRFLVLTDRAGRRAFWSKRLLRPLYDRQMFAMGRRTATTAQRAAKGNTTHR</sequence>
<accession>A0A4R1FSB8</accession>
<evidence type="ECO:0000313" key="6">
    <source>
        <dbReference type="EMBL" id="TCJ96379.1"/>
    </source>
</evidence>
<reference evidence="6 7" key="1">
    <citation type="submission" date="2019-03" db="EMBL/GenBank/DDBJ databases">
        <title>Genomic Encyclopedia of Type Strains, Phase IV (KMG-IV): sequencing the most valuable type-strain genomes for metagenomic binning, comparative biology and taxonomic classification.</title>
        <authorList>
            <person name="Goeker M."/>
        </authorList>
    </citation>
    <scope>NUCLEOTIDE SEQUENCE [LARGE SCALE GENOMIC DNA]</scope>
    <source>
        <strain evidence="6 7">DSM 44684</strain>
    </source>
</reference>
<evidence type="ECO:0000256" key="1">
    <source>
        <dbReference type="ARBA" id="ARBA00006484"/>
    </source>
</evidence>
<comment type="caution">
    <text evidence="6">The sequence shown here is derived from an EMBL/GenBank/DDBJ whole genome shotgun (WGS) entry which is preliminary data.</text>
</comment>
<evidence type="ECO:0000313" key="7">
    <source>
        <dbReference type="Proteomes" id="UP000294856"/>
    </source>
</evidence>
<dbReference type="RefSeq" id="WP_067444475.1">
    <property type="nucleotide sequence ID" value="NZ_SMFR01000002.1"/>
</dbReference>
<keyword evidence="7" id="KW-1185">Reference proteome</keyword>
<protein>
    <submittedName>
        <fullName evidence="6">Short-subunit dehydrogenase</fullName>
    </submittedName>
</protein>
<dbReference type="PRINTS" id="PR00081">
    <property type="entry name" value="GDHRDH"/>
</dbReference>
<dbReference type="PROSITE" id="PS00061">
    <property type="entry name" value="ADH_SHORT"/>
    <property type="match status" value="1"/>
</dbReference>
<dbReference type="GO" id="GO:0016491">
    <property type="term" value="F:oxidoreductase activity"/>
    <property type="evidence" value="ECO:0007669"/>
    <property type="project" value="UniProtKB-KW"/>
</dbReference>
<evidence type="ECO:0000256" key="2">
    <source>
        <dbReference type="ARBA" id="ARBA00022857"/>
    </source>
</evidence>
<dbReference type="CDD" id="cd05233">
    <property type="entry name" value="SDR_c"/>
    <property type="match status" value="1"/>
</dbReference>
<keyword evidence="2" id="KW-0521">NADP</keyword>
<dbReference type="SMART" id="SM00822">
    <property type="entry name" value="PKS_KR"/>
    <property type="match status" value="1"/>
</dbReference>
<proteinExistence type="inferred from homology"/>
<name>A0A4R1FSB8_9NOCA</name>
<dbReference type="AlphaFoldDB" id="A0A4R1FSB8"/>
<comment type="similarity">
    <text evidence="1 4">Belongs to the short-chain dehydrogenases/reductases (SDR) family.</text>
</comment>
<evidence type="ECO:0000256" key="4">
    <source>
        <dbReference type="RuleBase" id="RU000363"/>
    </source>
</evidence>
<dbReference type="InterPro" id="IPR036291">
    <property type="entry name" value="NAD(P)-bd_dom_sf"/>
</dbReference>
<dbReference type="InterPro" id="IPR002347">
    <property type="entry name" value="SDR_fam"/>
</dbReference>
<dbReference type="OrthoDB" id="210852at2"/>
<dbReference type="InterPro" id="IPR020904">
    <property type="entry name" value="Sc_DH/Rdtase_CS"/>
</dbReference>
<dbReference type="InterPro" id="IPR057326">
    <property type="entry name" value="KR_dom"/>
</dbReference>
<gene>
    <name evidence="6" type="ORF">DFR71_2408</name>
</gene>
<keyword evidence="3" id="KW-0560">Oxidoreductase</keyword>
<dbReference type="PANTHER" id="PTHR43391:SF14">
    <property type="entry name" value="DEHYDROGENASE_REDUCTASE SDR FAMILY PROTEIN 7-LIKE"/>
    <property type="match status" value="1"/>
</dbReference>